<feature type="domain" description="Acyl-CoA dehydrogenase/oxidase C-terminal" evidence="9">
    <location>
        <begin position="275"/>
        <end position="405"/>
    </location>
</feature>
<dbReference type="Gene3D" id="1.20.140.10">
    <property type="entry name" value="Butyryl-CoA Dehydrogenase, subunit A, domain 3"/>
    <property type="match status" value="2"/>
</dbReference>
<dbReference type="FunFam" id="2.40.110.10:FF:000001">
    <property type="entry name" value="Acyl-CoA dehydrogenase, mitochondrial"/>
    <property type="match status" value="1"/>
</dbReference>
<evidence type="ECO:0000259" key="10">
    <source>
        <dbReference type="Pfam" id="PF02770"/>
    </source>
</evidence>
<dbReference type="PROSITE" id="PS00072">
    <property type="entry name" value="ACYL_COA_DH_1"/>
    <property type="match status" value="1"/>
</dbReference>
<organism evidence="12 13">
    <name type="scientific">Bacillus thuringiensis T01-328</name>
    <dbReference type="NCBI Taxonomy" id="1324966"/>
    <lineage>
        <taxon>Bacteria</taxon>
        <taxon>Bacillati</taxon>
        <taxon>Bacillota</taxon>
        <taxon>Bacilli</taxon>
        <taxon>Bacillales</taxon>
        <taxon>Bacillaceae</taxon>
        <taxon>Bacillus</taxon>
        <taxon>Bacillus cereus group</taxon>
    </lineage>
</organism>
<dbReference type="Gene3D" id="1.10.540.10">
    <property type="entry name" value="Acyl-CoA dehydrogenase/oxidase, N-terminal domain"/>
    <property type="match status" value="1"/>
</dbReference>
<name>A0AAN4KQ81_BACTU</name>
<dbReference type="GO" id="GO:0050660">
    <property type="term" value="F:flavin adenine dinucleotide binding"/>
    <property type="evidence" value="ECO:0007669"/>
    <property type="project" value="InterPro"/>
</dbReference>
<dbReference type="Gene3D" id="2.40.110.10">
    <property type="entry name" value="Butyryl-CoA Dehydrogenase, subunit A, domain 2"/>
    <property type="match status" value="1"/>
</dbReference>
<dbReference type="InterPro" id="IPR013786">
    <property type="entry name" value="AcylCoA_DH/ox_N"/>
</dbReference>
<dbReference type="AlphaFoldDB" id="A0AAN4KQ81"/>
<dbReference type="SUPFAM" id="SSF56645">
    <property type="entry name" value="Acyl-CoA dehydrogenase NM domain-like"/>
    <property type="match status" value="1"/>
</dbReference>
<evidence type="ECO:0000256" key="3">
    <source>
        <dbReference type="ARBA" id="ARBA00022630"/>
    </source>
</evidence>
<protein>
    <recommendedName>
        <fullName evidence="7">Acyl-CoA dehydrogenase</fullName>
    </recommendedName>
</protein>
<dbReference type="InterPro" id="IPR009075">
    <property type="entry name" value="AcylCo_DH/oxidase_C"/>
</dbReference>
<evidence type="ECO:0000313" key="12">
    <source>
        <dbReference type="EMBL" id="ERI00595.1"/>
    </source>
</evidence>
<dbReference type="RefSeq" id="WP_021036095.1">
    <property type="nucleotide sequence ID" value="NZ_ARXZ02000005.1"/>
</dbReference>
<evidence type="ECO:0000256" key="2">
    <source>
        <dbReference type="ARBA" id="ARBA00009347"/>
    </source>
</evidence>
<evidence type="ECO:0000256" key="4">
    <source>
        <dbReference type="ARBA" id="ARBA00022827"/>
    </source>
</evidence>
<sequence>MHFKLSEEHEMIRKMVRDFAKNEVAPTAAERDEEERFDRELFDQMAELGLTGIPWPEEYGGIGSDYLAYVIAIEELSRVCASTGVTLSAHTSLAGWPIFKFGTEEQKQKFLRPMAEGKKIGAYGLTEPASGSDAGGMKTIAKRDGDHYILNGSKIFITNGGIADIYVVFALTDPESKQRGTSAFIVESDTPGFSVGKKESKLGIRSSPTTEIMFEDCRIPVENLLGEEGQGFKVAMQTLDGGRNGIAAQAVGIAQGALDASVEYARERHQFGKPIAAQAVGIAQGALDASVEYARERHQFGKPIAAQQGIGFKLADMATDVEAARLLTYQAAWLESEGLPYGKESAMSKVFAGDTAMKVTTEAVQVFGGYGYTKDYPVERYMRDAKITQIYEGTQEIQRLVISRMLTK</sequence>
<gene>
    <name evidence="12" type="ORF">BTCBT_003325</name>
</gene>
<dbReference type="PIRSF" id="PIRSF016578">
    <property type="entry name" value="HsaA"/>
    <property type="match status" value="1"/>
</dbReference>
<reference evidence="12 13" key="1">
    <citation type="journal article" date="2013" name="Genome Announc.">
        <title>Draft Genome Sequence of Bacillus thuringiensis var. thuringiensis Strain T01-328, a Brazilian Isolate That Produces a Soluble Pesticide Protein, Cry1Ia.</title>
        <authorList>
            <person name="Varani A.M."/>
            <person name="Lemos M.V."/>
            <person name="Fernandes C.C."/>
            <person name="Lemos E.G."/>
            <person name="Alves E.C."/>
            <person name="Desiderio J.A."/>
        </authorList>
    </citation>
    <scope>NUCLEOTIDE SEQUENCE [LARGE SCALE GENOMIC DNA]</scope>
    <source>
        <strain evidence="12 13">T01-328</strain>
    </source>
</reference>
<dbReference type="InterPro" id="IPR037069">
    <property type="entry name" value="AcylCoA_DH/ox_N_sf"/>
</dbReference>
<evidence type="ECO:0000256" key="7">
    <source>
        <dbReference type="ARBA" id="ARBA00067585"/>
    </source>
</evidence>
<keyword evidence="4 8" id="KW-0274">FAD</keyword>
<evidence type="ECO:0000259" key="11">
    <source>
        <dbReference type="Pfam" id="PF02771"/>
    </source>
</evidence>
<evidence type="ECO:0000256" key="5">
    <source>
        <dbReference type="ARBA" id="ARBA00023002"/>
    </source>
</evidence>
<feature type="domain" description="Acyl-CoA oxidase/dehydrogenase middle" evidence="10">
    <location>
        <begin position="122"/>
        <end position="217"/>
    </location>
</feature>
<dbReference type="PROSITE" id="PS00073">
    <property type="entry name" value="ACYL_COA_DH_2"/>
    <property type="match status" value="1"/>
</dbReference>
<evidence type="ECO:0000256" key="6">
    <source>
        <dbReference type="ARBA" id="ARBA00052546"/>
    </source>
</evidence>
<comment type="caution">
    <text evidence="12">The sequence shown here is derived from an EMBL/GenBank/DDBJ whole genome shotgun (WGS) entry which is preliminary data.</text>
</comment>
<dbReference type="PANTHER" id="PTHR43884:SF41">
    <property type="entry name" value="ACYL-COA DEHYDROGENASE"/>
    <property type="match status" value="1"/>
</dbReference>
<dbReference type="InterPro" id="IPR009100">
    <property type="entry name" value="AcylCoA_DH/oxidase_NM_dom_sf"/>
</dbReference>
<dbReference type="InterPro" id="IPR006091">
    <property type="entry name" value="Acyl-CoA_Oxase/DH_mid-dom"/>
</dbReference>
<proteinExistence type="inferred from homology"/>
<accession>A0AAN4KQ81</accession>
<keyword evidence="3 8" id="KW-0285">Flavoprotein</keyword>
<evidence type="ECO:0000256" key="8">
    <source>
        <dbReference type="RuleBase" id="RU362125"/>
    </source>
</evidence>
<evidence type="ECO:0000313" key="13">
    <source>
        <dbReference type="Proteomes" id="UP000013487"/>
    </source>
</evidence>
<dbReference type="EMBL" id="ARXZ02000005">
    <property type="protein sequence ID" value="ERI00595.1"/>
    <property type="molecule type" value="Genomic_DNA"/>
</dbReference>
<dbReference type="Pfam" id="PF02770">
    <property type="entry name" value="Acyl-CoA_dh_M"/>
    <property type="match status" value="1"/>
</dbReference>
<dbReference type="InterPro" id="IPR006089">
    <property type="entry name" value="Acyl-CoA_DH_CS"/>
</dbReference>
<keyword evidence="5 8" id="KW-0560">Oxidoreductase</keyword>
<dbReference type="Proteomes" id="UP000013487">
    <property type="component" value="Unassembled WGS sequence"/>
</dbReference>
<dbReference type="CDD" id="cd01158">
    <property type="entry name" value="SCAD_SBCAD"/>
    <property type="match status" value="1"/>
</dbReference>
<dbReference type="InterPro" id="IPR046373">
    <property type="entry name" value="Acyl-CoA_Oxase/DH_mid-dom_sf"/>
</dbReference>
<dbReference type="Pfam" id="PF02771">
    <property type="entry name" value="Acyl-CoA_dh_N"/>
    <property type="match status" value="1"/>
</dbReference>
<dbReference type="InterPro" id="IPR036250">
    <property type="entry name" value="AcylCo_DH-like_C"/>
</dbReference>
<dbReference type="FunFam" id="1.20.140.10:FF:000004">
    <property type="entry name" value="Acyl-CoA dehydrogenase FadE25"/>
    <property type="match status" value="1"/>
</dbReference>
<comment type="cofactor">
    <cofactor evidence="1 8">
        <name>FAD</name>
        <dbReference type="ChEBI" id="CHEBI:57692"/>
    </cofactor>
</comment>
<dbReference type="FunFam" id="1.10.540.10:FF:000002">
    <property type="entry name" value="Acyl-CoA dehydrogenase FadE19"/>
    <property type="match status" value="1"/>
</dbReference>
<feature type="domain" description="Acyl-CoA dehydrogenase/oxidase N-terminal" evidence="11">
    <location>
        <begin position="6"/>
        <end position="118"/>
    </location>
</feature>
<dbReference type="SUPFAM" id="SSF47203">
    <property type="entry name" value="Acyl-CoA dehydrogenase C-terminal domain-like"/>
    <property type="match status" value="2"/>
</dbReference>
<comment type="similarity">
    <text evidence="2 8">Belongs to the acyl-CoA dehydrogenase family.</text>
</comment>
<dbReference type="Pfam" id="PF00441">
    <property type="entry name" value="Acyl-CoA_dh_1"/>
    <property type="match status" value="1"/>
</dbReference>
<dbReference type="PANTHER" id="PTHR43884">
    <property type="entry name" value="ACYL-COA DEHYDROGENASE"/>
    <property type="match status" value="1"/>
</dbReference>
<evidence type="ECO:0000259" key="9">
    <source>
        <dbReference type="Pfam" id="PF00441"/>
    </source>
</evidence>
<comment type="catalytic activity">
    <reaction evidence="6">
        <text>a 2,3-saturated acyl-CoA + A = a 2,3-dehydroacyl-CoA + AH2</text>
        <dbReference type="Rhea" id="RHEA:48608"/>
        <dbReference type="ChEBI" id="CHEBI:13193"/>
        <dbReference type="ChEBI" id="CHEBI:17499"/>
        <dbReference type="ChEBI" id="CHEBI:60015"/>
        <dbReference type="ChEBI" id="CHEBI:65111"/>
    </reaction>
</comment>
<dbReference type="GO" id="GO:0003995">
    <property type="term" value="F:acyl-CoA dehydrogenase activity"/>
    <property type="evidence" value="ECO:0007669"/>
    <property type="project" value="InterPro"/>
</dbReference>
<evidence type="ECO:0000256" key="1">
    <source>
        <dbReference type="ARBA" id="ARBA00001974"/>
    </source>
</evidence>